<keyword evidence="1" id="KW-1133">Transmembrane helix</keyword>
<evidence type="ECO:0000313" key="3">
    <source>
        <dbReference type="Proteomes" id="UP000767291"/>
    </source>
</evidence>
<comment type="caution">
    <text evidence="2">The sequence shown here is derived from an EMBL/GenBank/DDBJ whole genome shotgun (WGS) entry which is preliminary data.</text>
</comment>
<organism evidence="2 3">
    <name type="scientific">Metaclostridioides mangenotii</name>
    <dbReference type="NCBI Taxonomy" id="1540"/>
    <lineage>
        <taxon>Bacteria</taxon>
        <taxon>Bacillati</taxon>
        <taxon>Bacillota</taxon>
        <taxon>Clostridia</taxon>
        <taxon>Peptostreptococcales</taxon>
        <taxon>Peptostreptococcaceae</taxon>
        <taxon>Metaclostridioides</taxon>
    </lineage>
</organism>
<keyword evidence="1" id="KW-0472">Membrane</keyword>
<dbReference type="Proteomes" id="UP000767291">
    <property type="component" value="Unassembled WGS sequence"/>
</dbReference>
<feature type="transmembrane region" description="Helical" evidence="1">
    <location>
        <begin position="6"/>
        <end position="23"/>
    </location>
</feature>
<proteinExistence type="predicted"/>
<evidence type="ECO:0000256" key="1">
    <source>
        <dbReference type="SAM" id="Phobius"/>
    </source>
</evidence>
<dbReference type="RefSeq" id="WP_209456545.1">
    <property type="nucleotide sequence ID" value="NZ_BAAACS010000002.1"/>
</dbReference>
<accession>A0ABS4EAU9</accession>
<keyword evidence="1" id="KW-0812">Transmembrane</keyword>
<gene>
    <name evidence="2" type="ORF">J2Z43_001463</name>
</gene>
<name>A0ABS4EAU9_9FIRM</name>
<keyword evidence="3" id="KW-1185">Reference proteome</keyword>
<reference evidence="2 3" key="1">
    <citation type="submission" date="2021-03" db="EMBL/GenBank/DDBJ databases">
        <title>Genomic Encyclopedia of Type Strains, Phase IV (KMG-IV): sequencing the most valuable type-strain genomes for metagenomic binning, comparative biology and taxonomic classification.</title>
        <authorList>
            <person name="Goeker M."/>
        </authorList>
    </citation>
    <scope>NUCLEOTIDE SEQUENCE [LARGE SCALE GENOMIC DNA]</scope>
    <source>
        <strain evidence="2 3">DSM 1289</strain>
    </source>
</reference>
<dbReference type="EMBL" id="JAGGJX010000002">
    <property type="protein sequence ID" value="MBP1855070.1"/>
    <property type="molecule type" value="Genomic_DNA"/>
</dbReference>
<protein>
    <recommendedName>
        <fullName evidence="4">SHOCT domain-containing protein</fullName>
    </recommendedName>
</protein>
<sequence>MDLTLALIGILGGIIIIFLGYAANREDEKELEHLKELLGMGAITEDQ</sequence>
<evidence type="ECO:0008006" key="4">
    <source>
        <dbReference type="Google" id="ProtNLM"/>
    </source>
</evidence>
<evidence type="ECO:0000313" key="2">
    <source>
        <dbReference type="EMBL" id="MBP1855070.1"/>
    </source>
</evidence>